<evidence type="ECO:0000313" key="4">
    <source>
        <dbReference type="Proteomes" id="UP000316639"/>
    </source>
</evidence>
<proteinExistence type="predicted"/>
<feature type="chain" id="PRO_5021775946" evidence="1">
    <location>
        <begin position="31"/>
        <end position="186"/>
    </location>
</feature>
<dbReference type="Proteomes" id="UP000316639">
    <property type="component" value="Unassembled WGS sequence"/>
</dbReference>
<evidence type="ECO:0000256" key="1">
    <source>
        <dbReference type="SAM" id="SignalP"/>
    </source>
</evidence>
<name>A0A563EJJ5_9PSEU</name>
<dbReference type="PROSITE" id="PS50231">
    <property type="entry name" value="RICIN_B_LECTIN"/>
    <property type="match status" value="1"/>
</dbReference>
<dbReference type="EMBL" id="VOBR01000028">
    <property type="protein sequence ID" value="TWP47020.1"/>
    <property type="molecule type" value="Genomic_DNA"/>
</dbReference>
<comment type="caution">
    <text evidence="3">The sequence shown here is derived from an EMBL/GenBank/DDBJ whole genome shotgun (WGS) entry which is preliminary data.</text>
</comment>
<dbReference type="InterPro" id="IPR035992">
    <property type="entry name" value="Ricin_B-like_lectins"/>
</dbReference>
<keyword evidence="4" id="KW-1185">Reference proteome</keyword>
<keyword evidence="1" id="KW-0732">Signal</keyword>
<dbReference type="RefSeq" id="WP_146358292.1">
    <property type="nucleotide sequence ID" value="NZ_VOBR01000028.1"/>
</dbReference>
<accession>A0A563EJJ5</accession>
<dbReference type="Pfam" id="PF14200">
    <property type="entry name" value="RicinB_lectin_2"/>
    <property type="match status" value="1"/>
</dbReference>
<feature type="signal peptide" evidence="1">
    <location>
        <begin position="1"/>
        <end position="30"/>
    </location>
</feature>
<evidence type="ECO:0000259" key="2">
    <source>
        <dbReference type="Pfam" id="PF14200"/>
    </source>
</evidence>
<dbReference type="AlphaFoldDB" id="A0A563EJJ5"/>
<organism evidence="3 4">
    <name type="scientific">Lentzea tibetensis</name>
    <dbReference type="NCBI Taxonomy" id="2591470"/>
    <lineage>
        <taxon>Bacteria</taxon>
        <taxon>Bacillati</taxon>
        <taxon>Actinomycetota</taxon>
        <taxon>Actinomycetes</taxon>
        <taxon>Pseudonocardiales</taxon>
        <taxon>Pseudonocardiaceae</taxon>
        <taxon>Lentzea</taxon>
    </lineage>
</organism>
<dbReference type="OrthoDB" id="4273937at2"/>
<dbReference type="SUPFAM" id="SSF50370">
    <property type="entry name" value="Ricin B-like lectins"/>
    <property type="match status" value="1"/>
</dbReference>
<dbReference type="Gene3D" id="2.80.10.50">
    <property type="match status" value="1"/>
</dbReference>
<reference evidence="3 4" key="1">
    <citation type="submission" date="2019-07" db="EMBL/GenBank/DDBJ databases">
        <title>Lentzea xizangensis sp. nov., isolated from Qinghai-Tibetan Plateau Soils.</title>
        <authorList>
            <person name="Huang J."/>
        </authorList>
    </citation>
    <scope>NUCLEOTIDE SEQUENCE [LARGE SCALE GENOMIC DNA]</scope>
    <source>
        <strain evidence="3 4">FXJ1.1311</strain>
    </source>
</reference>
<feature type="domain" description="Ricin B lectin" evidence="2">
    <location>
        <begin position="86"/>
        <end position="170"/>
    </location>
</feature>
<gene>
    <name evidence="3" type="ORF">FKR81_33770</name>
</gene>
<sequence length="186" mass="19861">MSKRLVVRGLAVAAGLAIAAALGAAAPATAATGAAAVIKPASLPGAFYAEAINRNSGKCINVAGGSGSNGAWIQQYRCDNTPAAKFLFLQNTDGYYEVQNQSSRKCVDIEYGGSWLGARTQQFNCNGSQTQQFRLTELGNGYVKFVNRFSGRCIDVPNYSHDDRVVLQLWNCVAGAENQEFRLNIG</sequence>
<protein>
    <submittedName>
        <fullName evidence="3">RICIN domain-containing protein</fullName>
    </submittedName>
</protein>
<dbReference type="InterPro" id="IPR000772">
    <property type="entry name" value="Ricin_B_lectin"/>
</dbReference>
<evidence type="ECO:0000313" key="3">
    <source>
        <dbReference type="EMBL" id="TWP47020.1"/>
    </source>
</evidence>